<dbReference type="AlphaFoldDB" id="A0A699ITM7"/>
<sequence>MDQQNPTLAKIPFLDTRKFEQWQFRIQQYFQHEHYALWEVIKFGDSYEVPVSATTTDTTSDETSKKKGRTVTVTTEDMQKRNNDVKARTTLLLSLPDEHQLRFSKYKTTQELWAAILKTFDGNEATKKKKKNLLKQQSGLDTMSLDDLYNHLKVYESEVQKKSEPNSQNMAFISSANHSRGNEDVNTASVSTASTNVSTASTNIGVASISQDTACAYIASQCSGSQIKFEDINQIDEDDMEDIDIKWNMALLSMRADKFWKKTGKKISIYVTPPNWPAAEYWVRGVLPHGSTTQDIY</sequence>
<organism evidence="1">
    <name type="scientific">Tanacetum cinerariifolium</name>
    <name type="common">Dalmatian daisy</name>
    <name type="synonym">Chrysanthemum cinerariifolium</name>
    <dbReference type="NCBI Taxonomy" id="118510"/>
    <lineage>
        <taxon>Eukaryota</taxon>
        <taxon>Viridiplantae</taxon>
        <taxon>Streptophyta</taxon>
        <taxon>Embryophyta</taxon>
        <taxon>Tracheophyta</taxon>
        <taxon>Spermatophyta</taxon>
        <taxon>Magnoliopsida</taxon>
        <taxon>eudicotyledons</taxon>
        <taxon>Gunneridae</taxon>
        <taxon>Pentapetalae</taxon>
        <taxon>asterids</taxon>
        <taxon>campanulids</taxon>
        <taxon>Asterales</taxon>
        <taxon>Asteraceae</taxon>
        <taxon>Asteroideae</taxon>
        <taxon>Anthemideae</taxon>
        <taxon>Anthemidinae</taxon>
        <taxon>Tanacetum</taxon>
    </lineage>
</organism>
<protein>
    <submittedName>
        <fullName evidence="1">Uncharacterized protein</fullName>
    </submittedName>
</protein>
<dbReference type="EMBL" id="BKCJ010328283">
    <property type="protein sequence ID" value="GEZ82238.1"/>
    <property type="molecule type" value="Genomic_DNA"/>
</dbReference>
<comment type="caution">
    <text evidence="1">The sequence shown here is derived from an EMBL/GenBank/DDBJ whole genome shotgun (WGS) entry which is preliminary data.</text>
</comment>
<evidence type="ECO:0000313" key="1">
    <source>
        <dbReference type="EMBL" id="GEZ82238.1"/>
    </source>
</evidence>
<gene>
    <name evidence="1" type="ORF">Tci_554211</name>
</gene>
<proteinExistence type="predicted"/>
<reference evidence="1" key="1">
    <citation type="journal article" date="2019" name="Sci. Rep.">
        <title>Draft genome of Tanacetum cinerariifolium, the natural source of mosquito coil.</title>
        <authorList>
            <person name="Yamashiro T."/>
            <person name="Shiraishi A."/>
            <person name="Satake H."/>
            <person name="Nakayama K."/>
        </authorList>
    </citation>
    <scope>NUCLEOTIDE SEQUENCE</scope>
</reference>
<name>A0A699ITM7_TANCI</name>
<accession>A0A699ITM7</accession>